<evidence type="ECO:0000313" key="2">
    <source>
        <dbReference type="Proteomes" id="UP000829398"/>
    </source>
</evidence>
<keyword evidence="2" id="KW-1185">Reference proteome</keyword>
<dbReference type="Proteomes" id="UP000829398">
    <property type="component" value="Chromosome 5"/>
</dbReference>
<protein>
    <submittedName>
        <fullName evidence="1">Zf-LSD1 domain-containing protein</fullName>
    </submittedName>
</protein>
<organism evidence="1 2">
    <name type="scientific">Citrus sinensis</name>
    <name type="common">Sweet orange</name>
    <name type="synonym">Citrus aurantium var. sinensis</name>
    <dbReference type="NCBI Taxonomy" id="2711"/>
    <lineage>
        <taxon>Eukaryota</taxon>
        <taxon>Viridiplantae</taxon>
        <taxon>Streptophyta</taxon>
        <taxon>Embryophyta</taxon>
        <taxon>Tracheophyta</taxon>
        <taxon>Spermatophyta</taxon>
        <taxon>Magnoliopsida</taxon>
        <taxon>eudicotyledons</taxon>
        <taxon>Gunneridae</taxon>
        <taxon>Pentapetalae</taxon>
        <taxon>rosids</taxon>
        <taxon>malvids</taxon>
        <taxon>Sapindales</taxon>
        <taxon>Rutaceae</taxon>
        <taxon>Aurantioideae</taxon>
        <taxon>Citrus</taxon>
    </lineage>
</organism>
<evidence type="ECO:0000313" key="1">
    <source>
        <dbReference type="EMBL" id="KAH9753485.1"/>
    </source>
</evidence>
<dbReference type="EMBL" id="CM039174">
    <property type="protein sequence ID" value="KAH9753485.1"/>
    <property type="molecule type" value="Genomic_DNA"/>
</dbReference>
<proteinExistence type="predicted"/>
<gene>
    <name evidence="1" type="ORF">KPL71_015085</name>
</gene>
<name>A0ACB8KGE4_CITSI</name>
<sequence length="430" mass="47588">MTSRVERCGGCGRQLWLPRQAVAARCHACRSVTSFPSSSQRWAQVYGSVSQPHHNVVTTVPSNYVAAGPGNGKYPRQGCNNYYIDQPRPAWAPPPVYGRKKALLCGVTYNDTNYMLTGSINDVKSMWFLLVRMLGFPSDCVVILTEEEKNPYRIPTKQNIRTAMRWLAQDCQPGDSLVFHYSGHGSRQKDYNKDELDGFDETICPLDHETEGPIIDDEINATIVRPLPRGAKLHAIIDSCYSGTVLDLPFVCKINGEEYKWEDQRIPTACYKGTSGGIALSFSACSDNQTSASTSAFSGKDVTGVMTSSFIQAVKNEPCLTYGRLLAAMGDAIPSLMPNDTDVIQVCFMHNVGAMFQRHHIAPQIVGVMRPQQFSVRLALAILLCACRCNILPCNSIEPLMSTHRLVWDADWHNYKCVQLVMSTGGSKVT</sequence>
<comment type="caution">
    <text evidence="1">The sequence shown here is derived from an EMBL/GenBank/DDBJ whole genome shotgun (WGS) entry which is preliminary data.</text>
</comment>
<reference evidence="2" key="1">
    <citation type="journal article" date="2023" name="Hortic. Res.">
        <title>A chromosome-level phased genome enabling allele-level studies in sweet orange: a case study on citrus Huanglongbing tolerance.</title>
        <authorList>
            <person name="Wu B."/>
            <person name="Yu Q."/>
            <person name="Deng Z."/>
            <person name="Duan Y."/>
            <person name="Luo F."/>
            <person name="Gmitter F. Jr."/>
        </authorList>
    </citation>
    <scope>NUCLEOTIDE SEQUENCE [LARGE SCALE GENOMIC DNA]</scope>
    <source>
        <strain evidence="2">cv. Valencia</strain>
    </source>
</reference>
<accession>A0ACB8KGE4</accession>